<evidence type="ECO:0000256" key="4">
    <source>
        <dbReference type="ARBA" id="ARBA00022679"/>
    </source>
</evidence>
<dbReference type="InterPro" id="IPR051259">
    <property type="entry name" value="rRNA_Methyltransferase"/>
</dbReference>
<protein>
    <submittedName>
        <fullName evidence="8">rRNA methyltransferase 3, mitochondrial</fullName>
    </submittedName>
</protein>
<dbReference type="OrthoDB" id="270651at2759"/>
<keyword evidence="4" id="KW-0808">Transferase</keyword>
<evidence type="ECO:0000256" key="3">
    <source>
        <dbReference type="ARBA" id="ARBA00022603"/>
    </source>
</evidence>
<dbReference type="GO" id="GO:0032259">
    <property type="term" value="P:methylation"/>
    <property type="evidence" value="ECO:0007669"/>
    <property type="project" value="UniProtKB-KW"/>
</dbReference>
<dbReference type="CDD" id="cd18106">
    <property type="entry name" value="SpoU-like_RNMTL1"/>
    <property type="match status" value="1"/>
</dbReference>
<dbReference type="SUPFAM" id="SSF75217">
    <property type="entry name" value="alpha/beta knot"/>
    <property type="match status" value="1"/>
</dbReference>
<dbReference type="AlphaFoldDB" id="A0A6P8PA69"/>
<feature type="region of interest" description="Disordered" evidence="5">
    <location>
        <begin position="323"/>
        <end position="342"/>
    </location>
</feature>
<accession>A0A6P8PA69</accession>
<dbReference type="GO" id="GO:0006364">
    <property type="term" value="P:rRNA processing"/>
    <property type="evidence" value="ECO:0007669"/>
    <property type="project" value="UniProtKB-KW"/>
</dbReference>
<evidence type="ECO:0000313" key="7">
    <source>
        <dbReference type="Proteomes" id="UP000515159"/>
    </source>
</evidence>
<evidence type="ECO:0000256" key="5">
    <source>
        <dbReference type="SAM" id="MobiDB-lite"/>
    </source>
</evidence>
<dbReference type="GO" id="GO:0003723">
    <property type="term" value="F:RNA binding"/>
    <property type="evidence" value="ECO:0007669"/>
    <property type="project" value="InterPro"/>
</dbReference>
<dbReference type="GeneID" id="117349031"/>
<dbReference type="InterPro" id="IPR029028">
    <property type="entry name" value="Alpha/beta_knot_MTases"/>
</dbReference>
<dbReference type="SUPFAM" id="SSF55315">
    <property type="entry name" value="L30e-like"/>
    <property type="match status" value="1"/>
</dbReference>
<dbReference type="SMART" id="SM00967">
    <property type="entry name" value="SpoU_sub_bind"/>
    <property type="match status" value="1"/>
</dbReference>
<dbReference type="GO" id="GO:0008173">
    <property type="term" value="F:RNA methyltransferase activity"/>
    <property type="evidence" value="ECO:0007669"/>
    <property type="project" value="InterPro"/>
</dbReference>
<dbReference type="Gene3D" id="3.30.1330.30">
    <property type="match status" value="1"/>
</dbReference>
<dbReference type="FunCoup" id="A0A6P8PA69">
    <property type="interactions" value="893"/>
</dbReference>
<evidence type="ECO:0000256" key="2">
    <source>
        <dbReference type="ARBA" id="ARBA00022552"/>
    </source>
</evidence>
<dbReference type="InterPro" id="IPR029026">
    <property type="entry name" value="tRNA_m1G_MTases_N"/>
</dbReference>
<reference evidence="8" key="1">
    <citation type="submission" date="2025-08" db="UniProtKB">
        <authorList>
            <consortium name="RefSeq"/>
        </authorList>
    </citation>
    <scope>IDENTIFICATION</scope>
</reference>
<dbReference type="Gene3D" id="3.40.1280.10">
    <property type="match status" value="1"/>
</dbReference>
<feature type="domain" description="RNA 2-O ribose methyltransferase substrate binding" evidence="6">
    <location>
        <begin position="125"/>
        <end position="196"/>
    </location>
</feature>
<dbReference type="InParanoid" id="A0A6P8PA69"/>
<dbReference type="PANTHER" id="PTHR43191">
    <property type="entry name" value="RRNA METHYLTRANSFERASE 3"/>
    <property type="match status" value="1"/>
</dbReference>
<evidence type="ECO:0000259" key="6">
    <source>
        <dbReference type="SMART" id="SM00967"/>
    </source>
</evidence>
<evidence type="ECO:0000256" key="1">
    <source>
        <dbReference type="ARBA" id="ARBA00007228"/>
    </source>
</evidence>
<gene>
    <name evidence="8" type="primary">MRM3</name>
</gene>
<dbReference type="CTD" id="55178"/>
<dbReference type="InterPro" id="IPR029064">
    <property type="entry name" value="Ribosomal_eL30-like_sf"/>
</dbReference>
<keyword evidence="3 8" id="KW-0489">Methyltransferase</keyword>
<keyword evidence="7" id="KW-1185">Reference proteome</keyword>
<dbReference type="KEGG" id="gsh:117349031"/>
<evidence type="ECO:0000313" key="8">
    <source>
        <dbReference type="RefSeq" id="XP_033777795.1"/>
    </source>
</evidence>
<sequence length="429" mass="47378">MGSAPDVRARCRKNMAAPWLCFPAAGFFGRGTRVVTVTVKRSVRALRRRPVQVLLPEEEVVKQPEPSGTKWRVYSPRTSAVGEEQAGLLPQGLRYDKAVPGDRRLAKVVTIAKSRKFRDQHGKILLEGRRLICDALESGAMLQTLFFNTVDRLNELPTAKLKGVNLIKVKFEDIQLWSDLVTPQGIIGIFSRPDHTKINYPVVQQKNSLPLSLICDNIRDPGNLGTILRSAAGTGCNKVLLTKGCVDAWEPKVLRAGMGAHFRIPVISNLGWEVIPNYLSTSTRVCVADNCSLYVPQTAEHVSSKASDYGWVSSHLEKKGKMQFLSDSSSDEEEESDAAETEWSHKVSFPELSLQTYYENWAQPPVAIVIGGETHGLSMESLQLAESSGGTRLLIPVVQGVDSLNSAIAASILLFEGRRQLQQKHEIRP</sequence>
<dbReference type="Proteomes" id="UP000515159">
    <property type="component" value="Chromosome 15"/>
</dbReference>
<dbReference type="RefSeq" id="XP_033777795.1">
    <property type="nucleotide sequence ID" value="XM_033921904.1"/>
</dbReference>
<dbReference type="PANTHER" id="PTHR43191:SF2">
    <property type="entry name" value="RRNA METHYLTRANSFERASE 3, MITOCHONDRIAL"/>
    <property type="match status" value="1"/>
</dbReference>
<feature type="compositionally biased region" description="Acidic residues" evidence="5">
    <location>
        <begin position="329"/>
        <end position="340"/>
    </location>
</feature>
<dbReference type="InterPro" id="IPR053888">
    <property type="entry name" value="MRM3-like_sub_bind"/>
</dbReference>
<dbReference type="InterPro" id="IPR013123">
    <property type="entry name" value="SpoU_subst-bd"/>
</dbReference>
<name>A0A6P8PA69_GEOSA</name>
<dbReference type="Pfam" id="PF22435">
    <property type="entry name" value="MRM3-like_sub_bind"/>
    <property type="match status" value="1"/>
</dbReference>
<dbReference type="Pfam" id="PF00588">
    <property type="entry name" value="SpoU_methylase"/>
    <property type="match status" value="1"/>
</dbReference>
<organism evidence="7 8">
    <name type="scientific">Geotrypetes seraphini</name>
    <name type="common">Gaboon caecilian</name>
    <name type="synonym">Caecilia seraphini</name>
    <dbReference type="NCBI Taxonomy" id="260995"/>
    <lineage>
        <taxon>Eukaryota</taxon>
        <taxon>Metazoa</taxon>
        <taxon>Chordata</taxon>
        <taxon>Craniata</taxon>
        <taxon>Vertebrata</taxon>
        <taxon>Euteleostomi</taxon>
        <taxon>Amphibia</taxon>
        <taxon>Gymnophiona</taxon>
        <taxon>Geotrypetes</taxon>
    </lineage>
</organism>
<keyword evidence="2" id="KW-0698">rRNA processing</keyword>
<proteinExistence type="inferred from homology"/>
<dbReference type="InterPro" id="IPR001537">
    <property type="entry name" value="SpoU_MeTrfase"/>
</dbReference>
<comment type="similarity">
    <text evidence="1">Belongs to the class IV-like SAM-binding methyltransferase superfamily. RNA methyltransferase TrmH family.</text>
</comment>
<dbReference type="GO" id="GO:0005737">
    <property type="term" value="C:cytoplasm"/>
    <property type="evidence" value="ECO:0007669"/>
    <property type="project" value="UniProtKB-ARBA"/>
</dbReference>